<keyword evidence="6" id="KW-1185">Reference proteome</keyword>
<protein>
    <submittedName>
        <fullName evidence="5">TonB-dependent receptor domain-containing protein</fullName>
    </submittedName>
</protein>
<evidence type="ECO:0000313" key="6">
    <source>
        <dbReference type="Proteomes" id="UP001595735"/>
    </source>
</evidence>
<keyword evidence="5" id="KW-0675">Receptor</keyword>
<dbReference type="Pfam" id="PF14905">
    <property type="entry name" value="OMP_b-brl_3"/>
    <property type="match status" value="1"/>
</dbReference>
<reference evidence="6" key="1">
    <citation type="journal article" date="2019" name="Int. J. Syst. Evol. Microbiol.">
        <title>The Global Catalogue of Microorganisms (GCM) 10K type strain sequencing project: providing services to taxonomists for standard genome sequencing and annotation.</title>
        <authorList>
            <consortium name="The Broad Institute Genomics Platform"/>
            <consortium name="The Broad Institute Genome Sequencing Center for Infectious Disease"/>
            <person name="Wu L."/>
            <person name="Ma J."/>
        </authorList>
    </citation>
    <scope>NUCLEOTIDE SEQUENCE [LARGE SCALE GENOMIC DNA]</scope>
    <source>
        <strain evidence="6">CECT 7798</strain>
    </source>
</reference>
<dbReference type="InterPro" id="IPR036942">
    <property type="entry name" value="Beta-barrel_TonB_sf"/>
</dbReference>
<comment type="subcellular location">
    <subcellularLocation>
        <location evidence="1">Cell outer membrane</location>
    </subcellularLocation>
</comment>
<name>A0ABV7XRB3_9FLAO</name>
<dbReference type="Proteomes" id="UP001595735">
    <property type="component" value="Unassembled WGS sequence"/>
</dbReference>
<dbReference type="InterPro" id="IPR041700">
    <property type="entry name" value="OMP_b-brl_3"/>
</dbReference>
<evidence type="ECO:0000256" key="3">
    <source>
        <dbReference type="ARBA" id="ARBA00023237"/>
    </source>
</evidence>
<accession>A0ABV7XRB3</accession>
<organism evidence="5 6">
    <name type="scientific">Chryseobacterium tructae</name>
    <dbReference type="NCBI Taxonomy" id="1037380"/>
    <lineage>
        <taxon>Bacteria</taxon>
        <taxon>Pseudomonadati</taxon>
        <taxon>Bacteroidota</taxon>
        <taxon>Flavobacteriia</taxon>
        <taxon>Flavobacteriales</taxon>
        <taxon>Weeksellaceae</taxon>
        <taxon>Chryseobacterium group</taxon>
        <taxon>Chryseobacterium</taxon>
    </lineage>
</organism>
<feature type="domain" description="Outer membrane protein beta-barrel" evidence="4">
    <location>
        <begin position="286"/>
        <end position="734"/>
    </location>
</feature>
<dbReference type="RefSeq" id="WP_378169260.1">
    <property type="nucleotide sequence ID" value="NZ_JBHRYO010000001.1"/>
</dbReference>
<sequence>MKTQILIAALFFSGLISAQQKKDSLKVNAIESVNIKKQVFKKQGDRLVYDVAASPIAKGTNTFNLLKQTPMISSIDGKTLKILGKSDAVIYINNKKTNMDSEALIEMLKSTPSEDIQKIEVITVPGSEFQVESKEGVINIVMKRSKNNGYNGTLKMQNEQAYYNNPSAGASFNFRQGKWSGNSNFRMGSWTERQRYTLSNGDSTFRNESYGSNDDPNKNFGGGFNIDYEISKKQSLGLSYNMRYNKSFDSVLDMMNWQNGQLSNRTINNEDAQTRNHSFNLNYEIKTDSIGSKLTSNVSYLWFNRDKMSFNESIPLDVQPSSEAYKKRYSALHQSVPQIINNYAANIDYLKKTTKGATWLMGVSYNYTNTDNDTRQDKLIGDEFVMDTKQTNHFIYKENILGIYLNYERKLTEKLSGKIGARYEMTRSTGDILGKTGFERNYNNLLPYLNLNYAINSDHNLSYTFSSRVRRPRFWELNPSRTYFTPTNYTQNNPFVLAAKFYNQELNYMYKNAFYANLSYTMVEDASASDLLPLQGILTAPKRDENGNIIYDNEGKMIMEKTRFLRYIRTNYGKNRELSLTLGMNKSWFKDIWTTNYSVNLGYNTYTGGVFQDPTSQLGPYETEDLEPYIIDVKNYNMSLTLNNIVRLSSKKDWFLGVNYFFSSKVAMEGGTIGVRQSFDISLKKIIGDWTVVAEVNDLFNQSFYRLNSVQPNGSYNNITNFNYPRLLNIGVTYNFGNQKIKKAREMKSANDAVKSRT</sequence>
<comment type="caution">
    <text evidence="5">The sequence shown here is derived from an EMBL/GenBank/DDBJ whole genome shotgun (WGS) entry which is preliminary data.</text>
</comment>
<evidence type="ECO:0000313" key="5">
    <source>
        <dbReference type="EMBL" id="MFC3754389.1"/>
    </source>
</evidence>
<evidence type="ECO:0000256" key="2">
    <source>
        <dbReference type="ARBA" id="ARBA00023136"/>
    </source>
</evidence>
<keyword evidence="3" id="KW-0998">Cell outer membrane</keyword>
<evidence type="ECO:0000256" key="1">
    <source>
        <dbReference type="ARBA" id="ARBA00004442"/>
    </source>
</evidence>
<dbReference type="SUPFAM" id="SSF56935">
    <property type="entry name" value="Porins"/>
    <property type="match status" value="1"/>
</dbReference>
<dbReference type="Gene3D" id="2.40.170.20">
    <property type="entry name" value="TonB-dependent receptor, beta-barrel domain"/>
    <property type="match status" value="1"/>
</dbReference>
<gene>
    <name evidence="5" type="ORF">ACFONJ_00190</name>
</gene>
<dbReference type="EMBL" id="JBHRYO010000001">
    <property type="protein sequence ID" value="MFC3754389.1"/>
    <property type="molecule type" value="Genomic_DNA"/>
</dbReference>
<keyword evidence="2" id="KW-0472">Membrane</keyword>
<evidence type="ECO:0000259" key="4">
    <source>
        <dbReference type="Pfam" id="PF14905"/>
    </source>
</evidence>
<proteinExistence type="predicted"/>